<comment type="catalytic activity">
    <reaction evidence="1">
        <text>O-phospho-L-seryl-[protein] + H2O = L-seryl-[protein] + phosphate</text>
        <dbReference type="Rhea" id="RHEA:20629"/>
        <dbReference type="Rhea" id="RHEA-COMP:9863"/>
        <dbReference type="Rhea" id="RHEA-COMP:11604"/>
        <dbReference type="ChEBI" id="CHEBI:15377"/>
        <dbReference type="ChEBI" id="CHEBI:29999"/>
        <dbReference type="ChEBI" id="CHEBI:43474"/>
        <dbReference type="ChEBI" id="CHEBI:83421"/>
        <dbReference type="EC" id="3.1.3.16"/>
    </reaction>
</comment>
<dbReference type="PANTHER" id="PTHR12320">
    <property type="entry name" value="PROTEIN PHOSPHATASE 2C"/>
    <property type="match status" value="1"/>
</dbReference>
<dbReference type="InterPro" id="IPR001932">
    <property type="entry name" value="PPM-type_phosphatase-like_dom"/>
</dbReference>
<dbReference type="OrthoDB" id="60843at2759"/>
<dbReference type="STRING" id="988480.A0A075AUH3"/>
<evidence type="ECO:0000313" key="3">
    <source>
        <dbReference type="EMBL" id="EPZ33913.1"/>
    </source>
</evidence>
<protein>
    <recommendedName>
        <fullName evidence="1">Protein phosphatase</fullName>
        <ecNumber evidence="1">3.1.3.16</ecNumber>
    </recommendedName>
</protein>
<dbReference type="PROSITE" id="PS51746">
    <property type="entry name" value="PPM_2"/>
    <property type="match status" value="1"/>
</dbReference>
<keyword evidence="1" id="KW-0479">Metal-binding</keyword>
<accession>A0A075AUH3</accession>
<dbReference type="EMBL" id="KE561022">
    <property type="protein sequence ID" value="EPZ33913.1"/>
    <property type="molecule type" value="Genomic_DNA"/>
</dbReference>
<dbReference type="SMART" id="SM00332">
    <property type="entry name" value="PP2Cc"/>
    <property type="match status" value="1"/>
</dbReference>
<dbReference type="HOGENOM" id="CLU_029404_7_1_1"/>
<reference evidence="3 4" key="1">
    <citation type="journal article" date="2013" name="Curr. Biol.">
        <title>Shared signatures of parasitism and phylogenomics unite Cryptomycota and microsporidia.</title>
        <authorList>
            <person name="James T.Y."/>
            <person name="Pelin A."/>
            <person name="Bonen L."/>
            <person name="Ahrendt S."/>
            <person name="Sain D."/>
            <person name="Corradi N."/>
            <person name="Stajich J.E."/>
        </authorList>
    </citation>
    <scope>NUCLEOTIDE SEQUENCE [LARGE SCALE GENOMIC DNA]</scope>
    <source>
        <strain evidence="3 4">CSF55</strain>
    </source>
</reference>
<comment type="similarity">
    <text evidence="1">Belongs to the PP2C family.</text>
</comment>
<dbReference type="Pfam" id="PF00481">
    <property type="entry name" value="PP2C"/>
    <property type="match status" value="1"/>
</dbReference>
<dbReference type="InterPro" id="IPR039123">
    <property type="entry name" value="PPTC7"/>
</dbReference>
<dbReference type="AlphaFoldDB" id="A0A075AUH3"/>
<dbReference type="OMA" id="QKACNSL"/>
<evidence type="ECO:0000256" key="1">
    <source>
        <dbReference type="RuleBase" id="RU366020"/>
    </source>
</evidence>
<name>A0A075AUH3_ROZAC</name>
<dbReference type="SUPFAM" id="SSF81606">
    <property type="entry name" value="PP2C-like"/>
    <property type="match status" value="1"/>
</dbReference>
<proteinExistence type="inferred from homology"/>
<dbReference type="Gene3D" id="3.60.40.10">
    <property type="entry name" value="PPM-type phosphatase domain"/>
    <property type="match status" value="1"/>
</dbReference>
<evidence type="ECO:0000313" key="4">
    <source>
        <dbReference type="Proteomes" id="UP000030755"/>
    </source>
</evidence>
<dbReference type="GO" id="GO:0004722">
    <property type="term" value="F:protein serine/threonine phosphatase activity"/>
    <property type="evidence" value="ECO:0007669"/>
    <property type="project" value="UniProtKB-EC"/>
</dbReference>
<gene>
    <name evidence="3" type="ORF">O9G_002476</name>
</gene>
<sequence length="361" mass="40067">MRYQLARFSLATFTASTLFGFHSPWDSFVDAEKTVPSEPQGDINICPKEMSSFFSNPMGKKEKNVNEKPIQSCGNCGEDAYFFTNKESFISLGVADGVGGWVNQGVDPSALSKKVMEGAKNALNKEYVSPKEALSISFKEAEKSRDTNPGGTTACIISLDKKKGLLSAANLGDSGFLIIRDGTVIFKSKEQQHFFNAPYQFSIYPSNMRVTPGSILNTADDAAVMDGELQHGDIIILASDGLFDNMFQDEIVSYSNSILERIYARFPDYKDTLKEMYQSQEKIIPQMNPSILDFVQETMHDFAKGLTEESAKLSFNMYRKSPFAVNARRIGYDFMGGKVDDITILVGYVVGEDLTLNKSRL</sequence>
<keyword evidence="1" id="KW-0378">Hydrolase</keyword>
<keyword evidence="1" id="KW-0904">Protein phosphatase</keyword>
<comment type="catalytic activity">
    <reaction evidence="1">
        <text>O-phospho-L-threonyl-[protein] + H2O = L-threonyl-[protein] + phosphate</text>
        <dbReference type="Rhea" id="RHEA:47004"/>
        <dbReference type="Rhea" id="RHEA-COMP:11060"/>
        <dbReference type="Rhea" id="RHEA-COMP:11605"/>
        <dbReference type="ChEBI" id="CHEBI:15377"/>
        <dbReference type="ChEBI" id="CHEBI:30013"/>
        <dbReference type="ChEBI" id="CHEBI:43474"/>
        <dbReference type="ChEBI" id="CHEBI:61977"/>
        <dbReference type="EC" id="3.1.3.16"/>
    </reaction>
</comment>
<dbReference type="Proteomes" id="UP000030755">
    <property type="component" value="Unassembled WGS sequence"/>
</dbReference>
<dbReference type="EC" id="3.1.3.16" evidence="1"/>
<dbReference type="SMART" id="SM00331">
    <property type="entry name" value="PP2C_SIG"/>
    <property type="match status" value="1"/>
</dbReference>
<dbReference type="GO" id="GO:0046872">
    <property type="term" value="F:metal ion binding"/>
    <property type="evidence" value="ECO:0007669"/>
    <property type="project" value="UniProtKB-UniRule"/>
</dbReference>
<dbReference type="InterPro" id="IPR036457">
    <property type="entry name" value="PPM-type-like_dom_sf"/>
</dbReference>
<organism evidence="3 4">
    <name type="scientific">Rozella allomycis (strain CSF55)</name>
    <dbReference type="NCBI Taxonomy" id="988480"/>
    <lineage>
        <taxon>Eukaryota</taxon>
        <taxon>Fungi</taxon>
        <taxon>Fungi incertae sedis</taxon>
        <taxon>Cryptomycota</taxon>
        <taxon>Cryptomycota incertae sedis</taxon>
        <taxon>Rozella</taxon>
    </lineage>
</organism>
<keyword evidence="1" id="KW-0464">Manganese</keyword>
<dbReference type="PANTHER" id="PTHR12320:SF1">
    <property type="entry name" value="PROTEIN PHOSPHATASE PTC7 HOMOLOG"/>
    <property type="match status" value="1"/>
</dbReference>
<feature type="domain" description="PPM-type phosphatase" evidence="2">
    <location>
        <begin position="62"/>
        <end position="349"/>
    </location>
</feature>
<comment type="cofactor">
    <cofactor evidence="1">
        <name>Mg(2+)</name>
        <dbReference type="ChEBI" id="CHEBI:18420"/>
    </cofactor>
</comment>
<comment type="cofactor">
    <cofactor evidence="1">
        <name>Mn(2+)</name>
        <dbReference type="ChEBI" id="CHEBI:29035"/>
    </cofactor>
</comment>
<evidence type="ECO:0000259" key="2">
    <source>
        <dbReference type="PROSITE" id="PS51746"/>
    </source>
</evidence>
<keyword evidence="4" id="KW-1185">Reference proteome</keyword>
<keyword evidence="1" id="KW-0460">Magnesium</keyword>